<dbReference type="GO" id="GO:0010181">
    <property type="term" value="F:FMN binding"/>
    <property type="evidence" value="ECO:0007669"/>
    <property type="project" value="TreeGrafter"/>
</dbReference>
<feature type="domain" description="Sulfite reductase [NADPH] flavoprotein alpha-component-like FAD-binding" evidence="5">
    <location>
        <begin position="98"/>
        <end position="193"/>
    </location>
</feature>
<dbReference type="PANTHER" id="PTHR19384">
    <property type="entry name" value="NITRIC OXIDE SYNTHASE-RELATED"/>
    <property type="match status" value="1"/>
</dbReference>
<reference evidence="6" key="1">
    <citation type="journal article" date="2020" name="Stud. Mycol.">
        <title>101 Dothideomycetes genomes: a test case for predicting lifestyles and emergence of pathogens.</title>
        <authorList>
            <person name="Haridas S."/>
            <person name="Albert R."/>
            <person name="Binder M."/>
            <person name="Bloem J."/>
            <person name="Labutti K."/>
            <person name="Salamov A."/>
            <person name="Andreopoulos B."/>
            <person name="Baker S."/>
            <person name="Barry K."/>
            <person name="Bills G."/>
            <person name="Bluhm B."/>
            <person name="Cannon C."/>
            <person name="Castanera R."/>
            <person name="Culley D."/>
            <person name="Daum C."/>
            <person name="Ezra D."/>
            <person name="Gonzalez J."/>
            <person name="Henrissat B."/>
            <person name="Kuo A."/>
            <person name="Liang C."/>
            <person name="Lipzen A."/>
            <person name="Lutzoni F."/>
            <person name="Magnuson J."/>
            <person name="Mondo S."/>
            <person name="Nolan M."/>
            <person name="Ohm R."/>
            <person name="Pangilinan J."/>
            <person name="Park H.-J."/>
            <person name="Ramirez L."/>
            <person name="Alfaro M."/>
            <person name="Sun H."/>
            <person name="Tritt A."/>
            <person name="Yoshinaga Y."/>
            <person name="Zwiers L.-H."/>
            <person name="Turgeon B."/>
            <person name="Goodwin S."/>
            <person name="Spatafora J."/>
            <person name="Crous P."/>
            <person name="Grigoriev I."/>
        </authorList>
    </citation>
    <scope>NUCLEOTIDE SEQUENCE</scope>
    <source>
        <strain evidence="6">CBS 123094</strain>
    </source>
</reference>
<dbReference type="InterPro" id="IPR001709">
    <property type="entry name" value="Flavoprot_Pyr_Nucl_cyt_Rdtase"/>
</dbReference>
<evidence type="ECO:0000313" key="6">
    <source>
        <dbReference type="EMBL" id="KAF2005186.1"/>
    </source>
</evidence>
<comment type="cofactor">
    <cofactor evidence="1">
        <name>FAD</name>
        <dbReference type="ChEBI" id="CHEBI:57692"/>
    </cofactor>
</comment>
<dbReference type="AlphaFoldDB" id="A0A6A5X2B5"/>
<dbReference type="Proteomes" id="UP000799779">
    <property type="component" value="Unassembled WGS sequence"/>
</dbReference>
<keyword evidence="7" id="KW-1185">Reference proteome</keyword>
<proteinExistence type="predicted"/>
<evidence type="ECO:0000256" key="4">
    <source>
        <dbReference type="ARBA" id="ARBA00023002"/>
    </source>
</evidence>
<keyword evidence="4" id="KW-0560">Oxidoreductase</keyword>
<organism evidence="6 7">
    <name type="scientific">Amniculicola lignicola CBS 123094</name>
    <dbReference type="NCBI Taxonomy" id="1392246"/>
    <lineage>
        <taxon>Eukaryota</taxon>
        <taxon>Fungi</taxon>
        <taxon>Dikarya</taxon>
        <taxon>Ascomycota</taxon>
        <taxon>Pezizomycotina</taxon>
        <taxon>Dothideomycetes</taxon>
        <taxon>Pleosporomycetidae</taxon>
        <taxon>Pleosporales</taxon>
        <taxon>Amniculicolaceae</taxon>
        <taxon>Amniculicola</taxon>
    </lineage>
</organism>
<evidence type="ECO:0000256" key="3">
    <source>
        <dbReference type="ARBA" id="ARBA00022827"/>
    </source>
</evidence>
<accession>A0A6A5X2B5</accession>
<dbReference type="PRINTS" id="PR00371">
    <property type="entry name" value="FPNCR"/>
</dbReference>
<keyword evidence="2" id="KW-0285">Flavoprotein</keyword>
<dbReference type="InterPro" id="IPR017938">
    <property type="entry name" value="Riboflavin_synthase-like_b-brl"/>
</dbReference>
<evidence type="ECO:0000256" key="2">
    <source>
        <dbReference type="ARBA" id="ARBA00022630"/>
    </source>
</evidence>
<dbReference type="SUPFAM" id="SSF52343">
    <property type="entry name" value="Ferredoxin reductase-like, C-terminal NADP-linked domain"/>
    <property type="match status" value="1"/>
</dbReference>
<evidence type="ECO:0000259" key="5">
    <source>
        <dbReference type="Pfam" id="PF00667"/>
    </source>
</evidence>
<evidence type="ECO:0000256" key="1">
    <source>
        <dbReference type="ARBA" id="ARBA00001974"/>
    </source>
</evidence>
<dbReference type="SUPFAM" id="SSF63380">
    <property type="entry name" value="Riboflavin synthase domain-like"/>
    <property type="match status" value="1"/>
</dbReference>
<gene>
    <name evidence="6" type="ORF">P154DRAFT_611734</name>
</gene>
<dbReference type="Gene3D" id="3.40.50.80">
    <property type="entry name" value="Nucleotide-binding domain of ferredoxin-NADP reductase (FNR) module"/>
    <property type="match status" value="1"/>
</dbReference>
<dbReference type="GO" id="GO:0050660">
    <property type="term" value="F:flavin adenine dinucleotide binding"/>
    <property type="evidence" value="ECO:0007669"/>
    <property type="project" value="TreeGrafter"/>
</dbReference>
<dbReference type="Gene3D" id="1.20.990.10">
    <property type="entry name" value="NADPH-cytochrome p450 Reductase, Chain A, domain 3"/>
    <property type="match status" value="1"/>
</dbReference>
<dbReference type="InterPro" id="IPR003097">
    <property type="entry name" value="CysJ-like_FAD-binding"/>
</dbReference>
<keyword evidence="3" id="KW-0274">FAD</keyword>
<dbReference type="Pfam" id="PF00667">
    <property type="entry name" value="FAD_binding_1"/>
    <property type="match status" value="1"/>
</dbReference>
<dbReference type="GO" id="GO:0003958">
    <property type="term" value="F:NADPH-hemoprotein reductase activity"/>
    <property type="evidence" value="ECO:0007669"/>
    <property type="project" value="TreeGrafter"/>
</dbReference>
<dbReference type="GO" id="GO:0005829">
    <property type="term" value="C:cytosol"/>
    <property type="evidence" value="ECO:0007669"/>
    <property type="project" value="TreeGrafter"/>
</dbReference>
<evidence type="ECO:0000313" key="7">
    <source>
        <dbReference type="Proteomes" id="UP000799779"/>
    </source>
</evidence>
<dbReference type="InterPro" id="IPR039261">
    <property type="entry name" value="FNR_nucleotide-bd"/>
</dbReference>
<protein>
    <submittedName>
        <fullName evidence="6">Ferredoxin reductase-like protein</fullName>
    </submittedName>
</protein>
<dbReference type="InterPro" id="IPR023173">
    <property type="entry name" value="NADPH_Cyt_P450_Rdtase_alpha"/>
</dbReference>
<dbReference type="PANTHER" id="PTHR19384:SF127">
    <property type="entry name" value="BIFUNCTIONAL CYTOCHROME P450_NADPH--P450 REDUCTASE"/>
    <property type="match status" value="1"/>
</dbReference>
<dbReference type="OrthoDB" id="1470350at2759"/>
<name>A0A6A5X2B5_9PLEO</name>
<dbReference type="EMBL" id="ML977564">
    <property type="protein sequence ID" value="KAF2005186.1"/>
    <property type="molecule type" value="Genomic_DNA"/>
</dbReference>
<sequence length="388" mass="43688">MASQGESRLIPRPLTRFLTSHINDIDPGNAPSSIRRLSEIYGEIFRLDLAGRRLCGAISGRRLHGCPNCHPRHQTIQCSPDDNITITRTNKRFISPDIPTSIFDLLMSQDELGTPASQKQVQALAEITPEPDGARLLDLAADDTFGSTVLPKLFPFLDIIESNPSTQLHFATYIDMLKPLTPRQYNISSSPLASLEFVPQPDGTTEQKLTASVAYDVHEEAAWSIRCYARPTNVNFHLPQDLMTPVIMVAAGAGIAPMRGFIQERATVKAARNQELGPALLNFGCRHYKNDYLLALERKKWEAEGVVSLRPCFSKVSPPGSEKACRYVPERRWKEREELATLFGKTEKEADEWLDKVKEDRFVSDVFEQGRIHIPWKRCFDKVVAIFL</sequence>